<accession>A0A023B381</accession>
<dbReference type="AlphaFoldDB" id="A0A023B381"/>
<evidence type="ECO:0000259" key="2">
    <source>
        <dbReference type="PROSITE" id="PS50948"/>
    </source>
</evidence>
<dbReference type="InterPro" id="IPR003609">
    <property type="entry name" value="Pan_app"/>
</dbReference>
<comment type="caution">
    <text evidence="3">The sequence shown here is derived from an EMBL/GenBank/DDBJ whole genome shotgun (WGS) entry which is preliminary data.</text>
</comment>
<evidence type="ECO:0000256" key="1">
    <source>
        <dbReference type="SAM" id="MobiDB-lite"/>
    </source>
</evidence>
<feature type="compositionally biased region" description="Polar residues" evidence="1">
    <location>
        <begin position="212"/>
        <end position="223"/>
    </location>
</feature>
<feature type="domain" description="Apple" evidence="2">
    <location>
        <begin position="550"/>
        <end position="625"/>
    </location>
</feature>
<dbReference type="GeneID" id="22914184"/>
<dbReference type="PROSITE" id="PS50948">
    <property type="entry name" value="PAN"/>
    <property type="match status" value="1"/>
</dbReference>
<dbReference type="VEuPathDB" id="CryptoDB:GNI_117390"/>
<organism evidence="3 4">
    <name type="scientific">Gregarina niphandrodes</name>
    <name type="common">Septate eugregarine</name>
    <dbReference type="NCBI Taxonomy" id="110365"/>
    <lineage>
        <taxon>Eukaryota</taxon>
        <taxon>Sar</taxon>
        <taxon>Alveolata</taxon>
        <taxon>Apicomplexa</taxon>
        <taxon>Conoidasida</taxon>
        <taxon>Gregarinasina</taxon>
        <taxon>Eugregarinorida</taxon>
        <taxon>Gregarinidae</taxon>
        <taxon>Gregarina</taxon>
    </lineage>
</organism>
<name>A0A023B381_GRENI</name>
<sequence length="639" mass="70959">MRRCDGLSRSHQMKTSFDCLREQYTSQGREAELRALEDSTVVYTDDAFGNYTALVKPVTTSGGDFLPAYRGYERSEESVKRAHVAAARELGLGLQLEFQPLLQGGVVGTVSYGYHSGYSDWRYCAIACVRNPHCRAWTFKYPLTRLVPPVKILGGRYQLESFDTDNLTIPIMPLLTGAEAHVPSSDQEFSDQEFIDQEFIDQESSDQEFIDQESSGPSTNSPSFGGRRWMGGRLRSIRLEGDYDPGYLGGCYMKTALVSPIHVDDEKSLAISGGRRLVGNKDNVSRAFSDYFGVYYREMLDQLGYGVKPTLELSLEATGCLRPGTLYVSRNYDAGSIIKRTIANVTFDQCVEACRDDGECEGVQHSEIAIPGFAYMSKVIEGDVVEIVRSDSCYTFSTVSPTPDNSWPFVLSVVRLPVCANLGVIDPIAATSTTSLMQKWGYPFASNGRMHGVTIRGKLKKGKGNIIVNCPTVRDCEAQCEDEDCEGYSYNTRTKVCALASEILDFRRDSVVYMVTGLKNKTVPDMDSILGSFTNVIPRSQGESRLYATCTTASLNALQTVDFQYANTTTLYQTQDCLDLCCNQDNCVQWFYDPNKFMCYVFTEEHSTKVVLHDSGHFITALAFCDLSGDPSKPCCALL</sequence>
<gene>
    <name evidence="3" type="ORF">GNI_117390</name>
</gene>
<protein>
    <submittedName>
        <fullName evidence="3">PAN domain protein</fullName>
    </submittedName>
</protein>
<dbReference type="Pfam" id="PF00024">
    <property type="entry name" value="PAN_1"/>
    <property type="match status" value="1"/>
</dbReference>
<reference evidence="3" key="1">
    <citation type="submission" date="2013-12" db="EMBL/GenBank/DDBJ databases">
        <authorList>
            <person name="Omoto C.K."/>
            <person name="Sibley D."/>
            <person name="Venepally P."/>
            <person name="Hadjithomas M."/>
            <person name="Karamycheva S."/>
            <person name="Brunk B."/>
            <person name="Roos D."/>
            <person name="Caler E."/>
            <person name="Lorenzi H."/>
        </authorList>
    </citation>
    <scope>NUCLEOTIDE SEQUENCE</scope>
</reference>
<dbReference type="Proteomes" id="UP000019763">
    <property type="component" value="Unassembled WGS sequence"/>
</dbReference>
<keyword evidence="4" id="KW-1185">Reference proteome</keyword>
<dbReference type="EMBL" id="AFNH02000871">
    <property type="protein sequence ID" value="EZG55133.1"/>
    <property type="molecule type" value="Genomic_DNA"/>
</dbReference>
<dbReference type="Pfam" id="PF14295">
    <property type="entry name" value="PAN_4"/>
    <property type="match status" value="3"/>
</dbReference>
<evidence type="ECO:0000313" key="3">
    <source>
        <dbReference type="EMBL" id="EZG55133.1"/>
    </source>
</evidence>
<evidence type="ECO:0000313" key="4">
    <source>
        <dbReference type="Proteomes" id="UP000019763"/>
    </source>
</evidence>
<feature type="region of interest" description="Disordered" evidence="1">
    <location>
        <begin position="206"/>
        <end position="227"/>
    </location>
</feature>
<proteinExistence type="predicted"/>
<dbReference type="RefSeq" id="XP_011131763.1">
    <property type="nucleotide sequence ID" value="XM_011133461.1"/>
</dbReference>